<dbReference type="SUPFAM" id="SSF53167">
    <property type="entry name" value="Purine and uridine phosphorylases"/>
    <property type="match status" value="1"/>
</dbReference>
<dbReference type="InterPro" id="IPR018970">
    <property type="entry name" value="Xul5P/Fru6P_PKetolase_N"/>
</dbReference>
<dbReference type="PROSITE" id="PS60003">
    <property type="entry name" value="PHOSPHOKETOLASE_2"/>
    <property type="match status" value="1"/>
</dbReference>
<protein>
    <recommendedName>
        <fullName evidence="6">AAA+ ATPase domain-containing protein</fullName>
    </recommendedName>
</protein>
<evidence type="ECO:0000259" key="6">
    <source>
        <dbReference type="SMART" id="SM00382"/>
    </source>
</evidence>
<comment type="caution">
    <text evidence="7">The sequence shown here is derived from an EMBL/GenBank/DDBJ whole genome shotgun (WGS) entry which is preliminary data.</text>
</comment>
<evidence type="ECO:0000256" key="3">
    <source>
        <dbReference type="ARBA" id="ARBA00023052"/>
    </source>
</evidence>
<evidence type="ECO:0000256" key="5">
    <source>
        <dbReference type="SAM" id="MobiDB-lite"/>
    </source>
</evidence>
<dbReference type="SMART" id="SM00028">
    <property type="entry name" value="TPR"/>
    <property type="match status" value="5"/>
</dbReference>
<dbReference type="SMART" id="SM00382">
    <property type="entry name" value="AAA"/>
    <property type="match status" value="1"/>
</dbReference>
<keyword evidence="4" id="KW-0456">Lyase</keyword>
<comment type="similarity">
    <text evidence="2">Belongs to the XFP family.</text>
</comment>
<dbReference type="Pfam" id="PF09364">
    <property type="entry name" value="XFP_N"/>
    <property type="match status" value="1"/>
</dbReference>
<dbReference type="GO" id="GO:0016832">
    <property type="term" value="F:aldehyde-lyase activity"/>
    <property type="evidence" value="ECO:0007669"/>
    <property type="project" value="InterPro"/>
</dbReference>
<dbReference type="InterPro" id="IPR019790">
    <property type="entry name" value="Xul5P/Fru6P_PKetolase_CS"/>
</dbReference>
<dbReference type="SUPFAM" id="SSF52540">
    <property type="entry name" value="P-loop containing nucleoside triphosphate hydrolases"/>
    <property type="match status" value="1"/>
</dbReference>
<gene>
    <name evidence="7" type="ORF">P875_00010808</name>
</gene>
<accession>A0A0F0IE14</accession>
<dbReference type="Pfam" id="PF03894">
    <property type="entry name" value="XFP"/>
    <property type="match status" value="1"/>
</dbReference>
<dbReference type="Pfam" id="PF00931">
    <property type="entry name" value="NB-ARC"/>
    <property type="match status" value="1"/>
</dbReference>
<dbReference type="InterPro" id="IPR018969">
    <property type="entry name" value="Xul5P/Fru6P_PKetolase_C"/>
</dbReference>
<dbReference type="Gene3D" id="3.40.50.920">
    <property type="match status" value="1"/>
</dbReference>
<dbReference type="SUPFAM" id="SSF52922">
    <property type="entry name" value="TK C-terminal domain-like"/>
    <property type="match status" value="1"/>
</dbReference>
<dbReference type="OrthoDB" id="2532903at2759"/>
<dbReference type="InterPro" id="IPR019734">
    <property type="entry name" value="TPR_rpt"/>
</dbReference>
<organism evidence="7 8">
    <name type="scientific">Aspergillus parasiticus (strain ATCC 56775 / NRRL 5862 / SRRC 143 / SU-1)</name>
    <dbReference type="NCBI Taxonomy" id="1403190"/>
    <lineage>
        <taxon>Eukaryota</taxon>
        <taxon>Fungi</taxon>
        <taxon>Dikarya</taxon>
        <taxon>Ascomycota</taxon>
        <taxon>Pezizomycotina</taxon>
        <taxon>Eurotiomycetes</taxon>
        <taxon>Eurotiomycetidae</taxon>
        <taxon>Eurotiales</taxon>
        <taxon>Aspergillaceae</taxon>
        <taxon>Aspergillus</taxon>
        <taxon>Aspergillus subgen. Circumdati</taxon>
    </lineage>
</organism>
<dbReference type="NCBIfam" id="NF040586">
    <property type="entry name" value="FxSxx_TPR"/>
    <property type="match status" value="1"/>
</dbReference>
<dbReference type="InterPro" id="IPR011990">
    <property type="entry name" value="TPR-like_helical_dom_sf"/>
</dbReference>
<dbReference type="GO" id="GO:0009116">
    <property type="term" value="P:nucleoside metabolic process"/>
    <property type="evidence" value="ECO:0007669"/>
    <property type="project" value="InterPro"/>
</dbReference>
<dbReference type="InterPro" id="IPR005593">
    <property type="entry name" value="Xul5P/Fru6P_PKetolase"/>
</dbReference>
<dbReference type="Pfam" id="PF13374">
    <property type="entry name" value="TPR_10"/>
    <property type="match status" value="2"/>
</dbReference>
<dbReference type="EMBL" id="JZEE01000378">
    <property type="protein sequence ID" value="KJK64957.1"/>
    <property type="molecule type" value="Genomic_DNA"/>
</dbReference>
<dbReference type="Pfam" id="PF13424">
    <property type="entry name" value="TPR_12"/>
    <property type="match status" value="3"/>
</dbReference>
<dbReference type="SUPFAM" id="SSF48452">
    <property type="entry name" value="TPR-like"/>
    <property type="match status" value="3"/>
</dbReference>
<dbReference type="Gene3D" id="1.25.40.10">
    <property type="entry name" value="Tetratricopeptide repeat domain"/>
    <property type="match status" value="3"/>
</dbReference>
<evidence type="ECO:0000256" key="1">
    <source>
        <dbReference type="ARBA" id="ARBA00001964"/>
    </source>
</evidence>
<dbReference type="Gene3D" id="3.40.50.1580">
    <property type="entry name" value="Nucleoside phosphorylase domain"/>
    <property type="match status" value="1"/>
</dbReference>
<evidence type="ECO:0000256" key="2">
    <source>
        <dbReference type="ARBA" id="ARBA00005623"/>
    </source>
</evidence>
<dbReference type="GO" id="GO:0005975">
    <property type="term" value="P:carbohydrate metabolic process"/>
    <property type="evidence" value="ECO:0007669"/>
    <property type="project" value="InterPro"/>
</dbReference>
<dbReference type="PANTHER" id="PTHR31273:SF1">
    <property type="entry name" value="PHOSPHOKETOLASE-RELATED"/>
    <property type="match status" value="1"/>
</dbReference>
<dbReference type="InterPro" id="IPR009014">
    <property type="entry name" value="Transketo_C/PFOR_II"/>
</dbReference>
<dbReference type="SUPFAM" id="SSF52518">
    <property type="entry name" value="Thiamin diphosphate-binding fold (THDP-binding)"/>
    <property type="match status" value="2"/>
</dbReference>
<dbReference type="GO" id="GO:0043531">
    <property type="term" value="F:ADP binding"/>
    <property type="evidence" value="ECO:0007669"/>
    <property type="project" value="InterPro"/>
</dbReference>
<dbReference type="Gene3D" id="3.40.50.300">
    <property type="entry name" value="P-loop containing nucleotide triphosphate hydrolases"/>
    <property type="match status" value="1"/>
</dbReference>
<dbReference type="InterPro" id="IPR029061">
    <property type="entry name" value="THDP-binding"/>
</dbReference>
<feature type="compositionally biased region" description="Polar residues" evidence="5">
    <location>
        <begin position="1927"/>
        <end position="1945"/>
    </location>
</feature>
<dbReference type="STRING" id="1403190.A0A0F0IE14"/>
<feature type="region of interest" description="Disordered" evidence="5">
    <location>
        <begin position="1921"/>
        <end position="1945"/>
    </location>
</feature>
<dbReference type="InterPro" id="IPR035994">
    <property type="entry name" value="Nucleoside_phosphorylase_sf"/>
</dbReference>
<evidence type="ECO:0000313" key="7">
    <source>
        <dbReference type="EMBL" id="KJK64957.1"/>
    </source>
</evidence>
<evidence type="ECO:0000256" key="4">
    <source>
        <dbReference type="ARBA" id="ARBA00023239"/>
    </source>
</evidence>
<name>A0A0F0IE14_ASPPU</name>
<dbReference type="Pfam" id="PF09363">
    <property type="entry name" value="XFP_C"/>
    <property type="match status" value="1"/>
</dbReference>
<sequence length="1998" mass="224741">MPGEIIDRPNPKAEPSHIPDVVEQLQVQLDQASLDQSTSDAFLKFRRAAAYIAAAMIFLQDNVLLKRDLQHDDIKPRLLGHWGTCPGLILVYSHLNYIVRKQNLDMLYVVGPGHGAPGLLASLWLEGSLGKFYPQYSRDKEGLKNLISTFSTSGGLPSHINAETPGAIHEGGELGYALAVSFGAVMDNPDLIVTCVVGDGEAETGPTATSWHAIKYIDPAESGAVLPILHVNGFKISERTIFGCMDNKELISLFTGYGYQVRIVENLDDIDTDLHCSMNWAVEEIHKIQQAARSGKPIMKPRWPMIVLRTPKGWSGPKELHGQFIEGSFHSHQVPLPNAKKDKEELQALQKWLSSYNPHELFTETGDVIDEVKSIIPSDDSKKLGQRFEAYKAYEPPNLPDWRTFCVEKGAQESSMKTIGTFIDKVFTQNPHSVRLFSPDELESNKLDAALAHTGRNFQWDQYSNAKGGRVIEVLSEHMCQGFLQGYTLTGRVGLFPSYESFLGIVHTMMVQYAKFMKMARETGWHKDVASINYIETSTWTRQEHNGFSHQNPSFIGNVLKLKPNAARVYLPPDANTFLTTVHHCLKSKNYINLMVGSKQPTPVYLSPEEAESHCRAGTSIWKFCSTNDGLDPDVVLVGVGVEVMFEVIYAAAILRQRCPELRVRVINVTDLMILENEGAHPHALTTESFDNLFTSDKPIHFNYHGYVTELQGLLFGRPRLERVSIAGYIEEGSTTTPFDMMLVNKTSRFHVAQAAIKGAAKRNEKVRLREQELSTELNHNIVETRKYIYANRKALIQLCVYYQPDIRNMRLTHDDYTVAWICTLPLEMTAAKAMLDTLHHLLPQAENDYNSYTLGSIHGHNIVVACLPSGVYGTIAASTVISQLCSTFPRIQFGLMVGIGGGVPSTGADIRLGDVVVSRPTPTSCGVIQYDYGKSTHNGRFQRTGSLNKPPRVLLTAISQMQSDNMMGNQPVHGIISRALLKNQAMQEQFSRPQEDLLFHTQYNHQPGALDCSNCDRGKVLARALRPIDDPYIHYGLIASGDQVIKDATTRDTIAQESGMGVLCFEMEAAGLMDQLPSLVIRGICDYCDSHKNKSWQGYAAIVAAAYTKVLLSVVPVHHHHHKLELRKMKEKAWMVPFGKNTRFIGRESEIAELEGRIENSKGPSKIAICGLGGVGKTQIALELAYRLQSRNSDYSVFWIPCTSHESVEQAYMTLAQIVGIHNVQPAEAKNSVKAFLSQSTERWLLIFDNADDIDMWIQSCAGNPNPVLVDFLPQSDQGRILFTTRNRKLAVKLASSDVIDISEPDIETTTKILGNLLIKKDLLDDRDTTMALIEQLAFLPLAIAQAAAYINENDIGFTEYVMLLQEPEPEVIELLSEGFGDGEQYKSANPVATTWLISFQQIQRLSQLAADYLSFMACISPRDIPQSLLPSAISKKKKVEAIGLLKAFSFINEQAEGRLSLHRLVYYATRNWMRKNRQLDPYIRKTADQLNHVFPTEDHTNRKLWRQYLPHAVALISQREFLEQQKIYATLLEKVGMCLYRDGRYGEAEDPVLRAMDINVQILGREHTSTLDSMARLAWIHMKQGRWKDAEQLQVHVLAASKRVLGPKHLDTLASMNDLACTYHEQGRQEESENLQIQALAALKETLGLEHAVTLTSMNNLASVYRHQMRWKEAEDLELQVIKLRKRVLGLDHPDTVTAMNNMALIYQGQERWKEAEALGAQVIEARKTIIGEEHPDTLASMIVLALGYRDQKRWKEAEDLMLKVIKTQKQVIGPEHLDTLNGLEWLASTYWSQERRSDAEKIYSDLVETYKRVLGPKHPKTVSNMAWLAHIYWHQRRWKDAEELEIHILETRKCVLGPEHPDTLAIMHDLAHTLMKFQQKVGDALALMEQCVSLRDKVLGPDHPDTLRSSHKLSEFKKADHFSDTNQQTSDQVESDQSMRETSTAMVITAPDTTHINRAKGLTTPIRWPFENHPLLIASRNIPSGSQGHDLREVD</sequence>
<comment type="cofactor">
    <cofactor evidence="1">
        <name>thiamine diphosphate</name>
        <dbReference type="ChEBI" id="CHEBI:58937"/>
    </cofactor>
</comment>
<dbReference type="PANTHER" id="PTHR31273">
    <property type="entry name" value="PHOSPHOKETOLASE-RELATED"/>
    <property type="match status" value="1"/>
</dbReference>
<keyword evidence="3" id="KW-0786">Thiamine pyrophosphate</keyword>
<dbReference type="InterPro" id="IPR019789">
    <property type="entry name" value="Xul5P/Fru6P_PKetolase_ThDP_BS"/>
</dbReference>
<reference evidence="7 8" key="1">
    <citation type="submission" date="2015-02" db="EMBL/GenBank/DDBJ databases">
        <title>Draft genome sequence of Aspergillus parasiticus SU-1.</title>
        <authorList>
            <person name="Yu J."/>
            <person name="Fedorova N."/>
            <person name="Yin Y."/>
            <person name="Losada L."/>
            <person name="Zafar N."/>
            <person name="Taujale R."/>
            <person name="Ehrlich K.C."/>
            <person name="Bhatnagar D."/>
            <person name="Cleveland T.E."/>
            <person name="Bennett J.W."/>
            <person name="Nierman W.C."/>
        </authorList>
    </citation>
    <scope>NUCLEOTIDE SEQUENCE [LARGE SCALE GENOMIC DNA]</scope>
    <source>
        <strain evidence="8">ATCC 56775 / NRRL 5862 / SRRC 143 / SU-1</strain>
    </source>
</reference>
<evidence type="ECO:0000313" key="8">
    <source>
        <dbReference type="Proteomes" id="UP000033540"/>
    </source>
</evidence>
<dbReference type="PROSITE" id="PS60002">
    <property type="entry name" value="PHOSPHOKETOLASE_1"/>
    <property type="match status" value="1"/>
</dbReference>
<dbReference type="Gene3D" id="3.40.50.970">
    <property type="match status" value="2"/>
</dbReference>
<dbReference type="InterPro" id="IPR003593">
    <property type="entry name" value="AAA+_ATPase"/>
</dbReference>
<dbReference type="InterPro" id="IPR027417">
    <property type="entry name" value="P-loop_NTPase"/>
</dbReference>
<dbReference type="Proteomes" id="UP000033540">
    <property type="component" value="Unassembled WGS sequence"/>
</dbReference>
<proteinExistence type="inferred from homology"/>
<feature type="domain" description="AAA+ ATPase" evidence="6">
    <location>
        <begin position="1164"/>
        <end position="1307"/>
    </location>
</feature>
<dbReference type="InterPro" id="IPR002182">
    <property type="entry name" value="NB-ARC"/>
</dbReference>